<organism evidence="4 5">
    <name type="scientific">Deinococcus aquaticus</name>
    <dbReference type="NCBI Taxonomy" id="328692"/>
    <lineage>
        <taxon>Bacteria</taxon>
        <taxon>Thermotogati</taxon>
        <taxon>Deinococcota</taxon>
        <taxon>Deinococci</taxon>
        <taxon>Deinococcales</taxon>
        <taxon>Deinococcaceae</taxon>
        <taxon>Deinococcus</taxon>
    </lineage>
</organism>
<protein>
    <submittedName>
        <fullName evidence="4">Excalibur calcium-binding domain-containing protein</fullName>
    </submittedName>
</protein>
<feature type="chain" id="PRO_5045268812" evidence="2">
    <location>
        <begin position="36"/>
        <end position="342"/>
    </location>
</feature>
<keyword evidence="5" id="KW-1185">Reference proteome</keyword>
<gene>
    <name evidence="4" type="ORF">M8445_11660</name>
</gene>
<feature type="compositionally biased region" description="Basic and acidic residues" evidence="1">
    <location>
        <begin position="327"/>
        <end position="336"/>
    </location>
</feature>
<dbReference type="EMBL" id="CP115165">
    <property type="protein sequence ID" value="WDA58000.1"/>
    <property type="molecule type" value="Genomic_DNA"/>
</dbReference>
<evidence type="ECO:0000313" key="5">
    <source>
        <dbReference type="Proteomes" id="UP001217044"/>
    </source>
</evidence>
<feature type="signal peptide" evidence="2">
    <location>
        <begin position="1"/>
        <end position="35"/>
    </location>
</feature>
<sequence>MPPLFTFAPTLRSLLRSLLPVAVGGLLATAPHAHAAPAGAPGAFTIETRLLGRPLSAAQRATVQEAAARVSALIASPFTPVRLNAPAGDCDRGLPRLRETAPRFVVFVVVKSLGDDVYATGMPCDLRDGSYLPIYGTIDLNSDGLGDLPRADLLDTMIHELLHTLGVGTLWEAEYRVSMNGDSDSRTFVRRVGKQLYYTGPRALAAYRALGGREVGVPLDPDAGHWAGAAVCSEILSGTAGDFTGRVNPVSPLTLGALEDLGYRVNRPASAPFRLPTGRSCATQVTPKTGTPEIRQSAAPAVFSSCAAARAAGATLPLRRGQPGYRPEMDGDRDGLACENQP</sequence>
<dbReference type="Pfam" id="PF05901">
    <property type="entry name" value="Excalibur"/>
    <property type="match status" value="1"/>
</dbReference>
<reference evidence="4 5" key="1">
    <citation type="submission" date="2022-12" db="EMBL/GenBank/DDBJ databases">
        <title>Genome Sequence of Deinococcus aquaticus Type Strain PB314.</title>
        <authorList>
            <person name="Albert C."/>
            <person name="Hill J."/>
            <person name="Boren L."/>
            <person name="Scholz-Ng S."/>
            <person name="Fatema N."/>
            <person name="Grosso R."/>
            <person name="Soboslay E."/>
            <person name="Tuohy J."/>
        </authorList>
    </citation>
    <scope>NUCLEOTIDE SEQUENCE [LARGE SCALE GENOMIC DNA]</scope>
    <source>
        <strain evidence="4 5">PB-314</strain>
    </source>
</reference>
<dbReference type="SMART" id="SM00894">
    <property type="entry name" value="Excalibur"/>
    <property type="match status" value="1"/>
</dbReference>
<keyword evidence="2" id="KW-0732">Signal</keyword>
<accession>A0ABY7UYS7</accession>
<dbReference type="SUPFAM" id="SSF55486">
    <property type="entry name" value="Metalloproteases ('zincins'), catalytic domain"/>
    <property type="match status" value="1"/>
</dbReference>
<evidence type="ECO:0000259" key="3">
    <source>
        <dbReference type="SMART" id="SM00894"/>
    </source>
</evidence>
<feature type="region of interest" description="Disordered" evidence="1">
    <location>
        <begin position="318"/>
        <end position="342"/>
    </location>
</feature>
<evidence type="ECO:0000256" key="2">
    <source>
        <dbReference type="SAM" id="SignalP"/>
    </source>
</evidence>
<evidence type="ECO:0000256" key="1">
    <source>
        <dbReference type="SAM" id="MobiDB-lite"/>
    </source>
</evidence>
<dbReference type="RefSeq" id="WP_273987923.1">
    <property type="nucleotide sequence ID" value="NZ_BAABQT010000003.1"/>
</dbReference>
<dbReference type="InterPro" id="IPR008613">
    <property type="entry name" value="Excalibur_Ca-bd_domain"/>
</dbReference>
<feature type="domain" description="Excalibur calcium-binding" evidence="3">
    <location>
        <begin position="302"/>
        <end position="339"/>
    </location>
</feature>
<evidence type="ECO:0000313" key="4">
    <source>
        <dbReference type="EMBL" id="WDA58000.1"/>
    </source>
</evidence>
<name>A0ABY7UYS7_9DEIO</name>
<dbReference type="Proteomes" id="UP001217044">
    <property type="component" value="Chromosome"/>
</dbReference>
<proteinExistence type="predicted"/>